<keyword evidence="16" id="KW-1185">Reference proteome</keyword>
<sequence>MTANIFSRLQYLRNPFHKFSLSKSKEDLIKMAMTFIMLIYGLLLGLSTLLDWKGNLYEIKKNFFIIMLFRLIFTSLFTLDWTIIFFTLPKFTLSFIVDTIILLIDISSVIQVIIAFNRTGNDSDSVETTLLLSILGLTRLYKLCLINSSLVTLSKSIIVSIKSLVWAAFFLFVVIYSSAIFATWSFNKVENDDMYEFWGTIFKSMFTLFTVLTLEGWNDVATTTAASYPNSKLFFVGFVCFATITIMNVVTGIIFEAYLSISQQLSIEKQWEERNMIKGRLMKLLKGKRSKNGKKFLTVPYGSKMHGKGVKFDKSPNKSMGKMDEVHNIKINITPAESHDLDCKIVTDDSSHSFNYLINSQLSGLSNSSAISACSENISIPQDDPKQALILPAISRIIQDGEVTTFQALDVLELMSSNGIKNISVYEFTEACNRLAGNASNRQLLALEFSIHKRFNQLESLINSKG</sequence>
<keyword evidence="2" id="KW-0813">Transport</keyword>
<evidence type="ECO:0000256" key="4">
    <source>
        <dbReference type="ARBA" id="ARBA00022673"/>
    </source>
</evidence>
<evidence type="ECO:0000313" key="16">
    <source>
        <dbReference type="Proteomes" id="UP000002899"/>
    </source>
</evidence>
<reference evidence="15 16" key="2">
    <citation type="journal article" date="2013" name="PLoS ONE">
        <title>Whole genome mapping and re-organization of the nuclear and mitochondrial genomes of Babesia microti isolates.</title>
        <authorList>
            <person name="Cornillot E."/>
            <person name="Dassouli A."/>
            <person name="Garg A."/>
            <person name="Pachikara N."/>
            <person name="Randazzo S."/>
            <person name="Depoix D."/>
            <person name="Carcy B."/>
            <person name="Delbecq S."/>
            <person name="Frutos R."/>
            <person name="Silva J.C."/>
            <person name="Sutton R."/>
            <person name="Krause P.J."/>
            <person name="Mamoun C.B."/>
        </authorList>
    </citation>
    <scope>NUCLEOTIDE SEQUENCE [LARGE SCALE GENOMIC DNA]</scope>
    <source>
        <strain evidence="15 16">RI</strain>
    </source>
</reference>
<evidence type="ECO:0000256" key="2">
    <source>
        <dbReference type="ARBA" id="ARBA00022448"/>
    </source>
</evidence>
<keyword evidence="8 13" id="KW-1133">Transmembrane helix</keyword>
<evidence type="ECO:0000256" key="12">
    <source>
        <dbReference type="ARBA" id="ARBA00023303"/>
    </source>
</evidence>
<comment type="subcellular location">
    <subcellularLocation>
        <location evidence="1">Membrane</location>
        <topology evidence="1">Multi-pass membrane protein</topology>
    </subcellularLocation>
</comment>
<keyword evidence="9" id="KW-0406">Ion transport</keyword>
<protein>
    <recommendedName>
        <fullName evidence="14">Ion transport domain-containing protein</fullName>
    </recommendedName>
</protein>
<evidence type="ECO:0000256" key="7">
    <source>
        <dbReference type="ARBA" id="ARBA00022882"/>
    </source>
</evidence>
<gene>
    <name evidence="15" type="ORF">BMR1_01G00730_2</name>
</gene>
<proteinExistence type="predicted"/>
<evidence type="ECO:0000256" key="1">
    <source>
        <dbReference type="ARBA" id="ARBA00004141"/>
    </source>
</evidence>
<evidence type="ECO:0000256" key="10">
    <source>
        <dbReference type="ARBA" id="ARBA00023136"/>
    </source>
</evidence>
<feature type="transmembrane region" description="Helical" evidence="13">
    <location>
        <begin position="234"/>
        <end position="259"/>
    </location>
</feature>
<dbReference type="GO" id="GO:0008331">
    <property type="term" value="F:high voltage-gated calcium channel activity"/>
    <property type="evidence" value="ECO:0007669"/>
    <property type="project" value="TreeGrafter"/>
</dbReference>
<dbReference type="GO" id="GO:0098703">
    <property type="term" value="P:calcium ion import across plasma membrane"/>
    <property type="evidence" value="ECO:0007669"/>
    <property type="project" value="TreeGrafter"/>
</dbReference>
<dbReference type="SUPFAM" id="SSF81324">
    <property type="entry name" value="Voltage-gated potassium channels"/>
    <property type="match status" value="1"/>
</dbReference>
<keyword evidence="11" id="KW-0325">Glycoprotein</keyword>
<name>A0A1N6LWE8_BABMR</name>
<reference evidence="15 16" key="1">
    <citation type="journal article" date="2012" name="Nucleic Acids Res.">
        <title>Sequencing of the smallest Apicomplexan genome from the human pathogen Babesia microti.</title>
        <authorList>
            <person name="Cornillot E."/>
            <person name="Hadj-Kaddour K."/>
            <person name="Dassouli A."/>
            <person name="Noel B."/>
            <person name="Ranwez V."/>
            <person name="Vacherie B."/>
            <person name="Augagneur Y."/>
            <person name="Bres V."/>
            <person name="Duclos A."/>
            <person name="Randazzo S."/>
            <person name="Carcy B."/>
            <person name="Debierre-Grockiego F."/>
            <person name="Delbecq S."/>
            <person name="Moubri-Menage K."/>
            <person name="Shams-Eldin H."/>
            <person name="Usmani-Brown S."/>
            <person name="Bringaud F."/>
            <person name="Wincker P."/>
            <person name="Vivares C.P."/>
            <person name="Schwarz R.T."/>
            <person name="Schetters T.P."/>
            <person name="Krause P.J."/>
            <person name="Gorenflot A."/>
            <person name="Berry V."/>
            <person name="Barbe V."/>
            <person name="Ben Mamoun C."/>
        </authorList>
    </citation>
    <scope>NUCLEOTIDE SEQUENCE [LARGE SCALE GENOMIC DNA]</scope>
    <source>
        <strain evidence="15 16">RI</strain>
    </source>
</reference>
<keyword evidence="4" id="KW-0107">Calcium channel</keyword>
<dbReference type="OrthoDB" id="431647at2759"/>
<dbReference type="AlphaFoldDB" id="A0A1N6LWE8"/>
<evidence type="ECO:0000256" key="8">
    <source>
        <dbReference type="ARBA" id="ARBA00022989"/>
    </source>
</evidence>
<dbReference type="KEGG" id="bmic:BMR1_01G00730_2"/>
<feature type="transmembrane region" description="Helical" evidence="13">
    <location>
        <begin position="62"/>
        <end position="86"/>
    </location>
</feature>
<keyword evidence="5 13" id="KW-0812">Transmembrane</keyword>
<dbReference type="PANTHER" id="PTHR45628">
    <property type="entry name" value="VOLTAGE-DEPENDENT CALCIUM CHANNEL TYPE A SUBUNIT ALPHA-1"/>
    <property type="match status" value="1"/>
</dbReference>
<evidence type="ECO:0000256" key="6">
    <source>
        <dbReference type="ARBA" id="ARBA00022837"/>
    </source>
</evidence>
<feature type="transmembrane region" description="Helical" evidence="13">
    <location>
        <begin position="92"/>
        <end position="116"/>
    </location>
</feature>
<dbReference type="PANTHER" id="PTHR45628:SF7">
    <property type="entry name" value="VOLTAGE-DEPENDENT CALCIUM CHANNEL TYPE A SUBUNIT ALPHA-1"/>
    <property type="match status" value="1"/>
</dbReference>
<dbReference type="GeneID" id="24423222"/>
<dbReference type="GO" id="GO:0005891">
    <property type="term" value="C:voltage-gated calcium channel complex"/>
    <property type="evidence" value="ECO:0007669"/>
    <property type="project" value="TreeGrafter"/>
</dbReference>
<keyword evidence="3" id="KW-0109">Calcium transport</keyword>
<evidence type="ECO:0000256" key="11">
    <source>
        <dbReference type="ARBA" id="ARBA00023180"/>
    </source>
</evidence>
<evidence type="ECO:0000259" key="14">
    <source>
        <dbReference type="Pfam" id="PF00520"/>
    </source>
</evidence>
<evidence type="ECO:0000313" key="15">
    <source>
        <dbReference type="EMBL" id="SIO73201.1"/>
    </source>
</evidence>
<feature type="domain" description="Ion transport" evidence="14">
    <location>
        <begin position="62"/>
        <end position="264"/>
    </location>
</feature>
<organism evidence="15 16">
    <name type="scientific">Babesia microti (strain RI)</name>
    <dbReference type="NCBI Taxonomy" id="1133968"/>
    <lineage>
        <taxon>Eukaryota</taxon>
        <taxon>Sar</taxon>
        <taxon>Alveolata</taxon>
        <taxon>Apicomplexa</taxon>
        <taxon>Aconoidasida</taxon>
        <taxon>Piroplasmida</taxon>
        <taxon>Babesiidae</taxon>
        <taxon>Babesia</taxon>
    </lineage>
</organism>
<reference evidence="15 16" key="3">
    <citation type="journal article" date="2016" name="Sci. Rep.">
        <title>Genome-wide diversity and gene expression profiling of Babesia microti isolates identify polymorphic genes that mediate host-pathogen interactions.</title>
        <authorList>
            <person name="Silva J.C."/>
            <person name="Cornillot E."/>
            <person name="McCracken C."/>
            <person name="Usmani-Brown S."/>
            <person name="Dwivedi A."/>
            <person name="Ifeonu O.O."/>
            <person name="Crabtree J."/>
            <person name="Gotia H.T."/>
            <person name="Virji A.Z."/>
            <person name="Reynes C."/>
            <person name="Colinge J."/>
            <person name="Kumar V."/>
            <person name="Lawres L."/>
            <person name="Pazzi J.E."/>
            <person name="Pablo J.V."/>
            <person name="Hung C."/>
            <person name="Brancato J."/>
            <person name="Kumari P."/>
            <person name="Orvis J."/>
            <person name="Tretina K."/>
            <person name="Chibucos M."/>
            <person name="Ott S."/>
            <person name="Sadzewicz L."/>
            <person name="Sengamalay N."/>
            <person name="Shetty A.C."/>
            <person name="Su Q."/>
            <person name="Tallon L."/>
            <person name="Fraser C.M."/>
            <person name="Frutos R."/>
            <person name="Molina D.M."/>
            <person name="Krause P.J."/>
            <person name="Ben Mamoun C."/>
        </authorList>
    </citation>
    <scope>NUCLEOTIDE SEQUENCE [LARGE SCALE GENOMIC DNA]</scope>
    <source>
        <strain evidence="15 16">RI</strain>
    </source>
</reference>
<feature type="transmembrane region" description="Helical" evidence="13">
    <location>
        <begin position="28"/>
        <end position="50"/>
    </location>
</feature>
<evidence type="ECO:0000256" key="13">
    <source>
        <dbReference type="SAM" id="Phobius"/>
    </source>
</evidence>
<dbReference type="InterPro" id="IPR005821">
    <property type="entry name" value="Ion_trans_dom"/>
</dbReference>
<feature type="transmembrane region" description="Helical" evidence="13">
    <location>
        <begin position="128"/>
        <end position="151"/>
    </location>
</feature>
<accession>A0A1N6LWE8</accession>
<dbReference type="RefSeq" id="XP_021337309.1">
    <property type="nucleotide sequence ID" value="XM_021481685.1"/>
</dbReference>
<feature type="transmembrane region" description="Helical" evidence="13">
    <location>
        <begin position="195"/>
        <end position="214"/>
    </location>
</feature>
<keyword evidence="7" id="KW-0851">Voltage-gated channel</keyword>
<keyword evidence="10 13" id="KW-0472">Membrane</keyword>
<keyword evidence="12" id="KW-0407">Ion channel</keyword>
<feature type="transmembrane region" description="Helical" evidence="13">
    <location>
        <begin position="163"/>
        <end position="183"/>
    </location>
</feature>
<dbReference type="Gene3D" id="1.10.287.70">
    <property type="match status" value="1"/>
</dbReference>
<evidence type="ECO:0000256" key="5">
    <source>
        <dbReference type="ARBA" id="ARBA00022692"/>
    </source>
</evidence>
<dbReference type="InterPro" id="IPR050599">
    <property type="entry name" value="VDCC_alpha-1_subunit"/>
</dbReference>
<evidence type="ECO:0000256" key="9">
    <source>
        <dbReference type="ARBA" id="ARBA00023065"/>
    </source>
</evidence>
<evidence type="ECO:0000256" key="3">
    <source>
        <dbReference type="ARBA" id="ARBA00022568"/>
    </source>
</evidence>
<dbReference type="EMBL" id="FO082871">
    <property type="protein sequence ID" value="SIO73201.1"/>
    <property type="molecule type" value="Genomic_DNA"/>
</dbReference>
<dbReference type="VEuPathDB" id="PiroplasmaDB:BMR1_01G00730_2"/>
<keyword evidence="6" id="KW-0106">Calcium</keyword>
<dbReference type="Proteomes" id="UP000002899">
    <property type="component" value="Chromosome I"/>
</dbReference>
<dbReference type="Pfam" id="PF00520">
    <property type="entry name" value="Ion_trans"/>
    <property type="match status" value="1"/>
</dbReference>